<dbReference type="AlphaFoldDB" id="A0A1H6SEL1"/>
<dbReference type="RefSeq" id="WP_093309291.1">
    <property type="nucleotide sequence ID" value="NZ_FNYH01000005.1"/>
</dbReference>
<dbReference type="EMBL" id="FNYH01000005">
    <property type="protein sequence ID" value="SEI61892.1"/>
    <property type="molecule type" value="Genomic_DNA"/>
</dbReference>
<proteinExistence type="predicted"/>
<dbReference type="Proteomes" id="UP000242999">
    <property type="component" value="Unassembled WGS sequence"/>
</dbReference>
<sequence length="175" mass="19782">MSIYTQRTQQKLFYCQLQLQILQKIATYDELQQVALTYSCAEAALFHLQGAWRALLGEIAQAYRLDPHIATQAADLVELGVPREQVIPEALHLQSLTEDTFSWWRACQRRYEQALGLGLEQASTQNTPTAPLLLATDKQTSDALPLAADLHQEISTYLQAFKQLSENIRTGLSEY</sequence>
<protein>
    <submittedName>
        <fullName evidence="1">Uncharacterized protein</fullName>
    </submittedName>
</protein>
<dbReference type="InterPro" id="IPR046493">
    <property type="entry name" value="DUF6586"/>
</dbReference>
<gene>
    <name evidence="1" type="ORF">SAMN05421831_105166</name>
</gene>
<dbReference type="Pfam" id="PF20227">
    <property type="entry name" value="DUF6586"/>
    <property type="match status" value="1"/>
</dbReference>
<dbReference type="OrthoDB" id="6121078at2"/>
<reference evidence="2" key="1">
    <citation type="submission" date="2016-10" db="EMBL/GenBank/DDBJ databases">
        <authorList>
            <person name="Varghese N."/>
            <person name="Submissions S."/>
        </authorList>
    </citation>
    <scope>NUCLEOTIDE SEQUENCE [LARGE SCALE GENOMIC DNA]</scope>
    <source>
        <strain evidence="2">DSM 7165</strain>
    </source>
</reference>
<name>A0A1H6SEL1_9GAMM</name>
<keyword evidence="2" id="KW-1185">Reference proteome</keyword>
<accession>A0A1H6SEL1</accession>
<organism evidence="1 2">
    <name type="scientific">Allopseudospirillum japonicum</name>
    <dbReference type="NCBI Taxonomy" id="64971"/>
    <lineage>
        <taxon>Bacteria</taxon>
        <taxon>Pseudomonadati</taxon>
        <taxon>Pseudomonadota</taxon>
        <taxon>Gammaproteobacteria</taxon>
        <taxon>Oceanospirillales</taxon>
        <taxon>Oceanospirillaceae</taxon>
        <taxon>Allopseudospirillum</taxon>
    </lineage>
</organism>
<evidence type="ECO:0000313" key="1">
    <source>
        <dbReference type="EMBL" id="SEI61892.1"/>
    </source>
</evidence>
<dbReference type="STRING" id="64971.SAMN05421831_105166"/>
<evidence type="ECO:0000313" key="2">
    <source>
        <dbReference type="Proteomes" id="UP000242999"/>
    </source>
</evidence>